<feature type="domain" description="Rhodanese" evidence="1">
    <location>
        <begin position="17"/>
        <end position="64"/>
    </location>
</feature>
<dbReference type="PROSITE" id="PS50206">
    <property type="entry name" value="RHODANESE_3"/>
    <property type="match status" value="1"/>
</dbReference>
<keyword evidence="3" id="KW-1185">Reference proteome</keyword>
<evidence type="ECO:0000313" key="2">
    <source>
        <dbReference type="EMBL" id="MFD1333776.1"/>
    </source>
</evidence>
<dbReference type="RefSeq" id="WP_378777615.1">
    <property type="nucleotide sequence ID" value="NZ_JBHTMX010000333.1"/>
</dbReference>
<dbReference type="Gene3D" id="3.40.250.10">
    <property type="entry name" value="Rhodanese-like domain"/>
    <property type="match status" value="1"/>
</dbReference>
<dbReference type="InterPro" id="IPR036873">
    <property type="entry name" value="Rhodanese-like_dom_sf"/>
</dbReference>
<name>A0ABW3ZBQ8_9HYPH</name>
<protein>
    <submittedName>
        <fullName evidence="2">Rhodanese-like domain-containing protein</fullName>
    </submittedName>
</protein>
<dbReference type="InterPro" id="IPR001763">
    <property type="entry name" value="Rhodanese-like_dom"/>
</dbReference>
<gene>
    <name evidence="2" type="ORF">ACFQ4O_17360</name>
</gene>
<dbReference type="Proteomes" id="UP001597171">
    <property type="component" value="Unassembled WGS sequence"/>
</dbReference>
<dbReference type="SUPFAM" id="SSF52821">
    <property type="entry name" value="Rhodanese/Cell cycle control phosphatase"/>
    <property type="match status" value="1"/>
</dbReference>
<feature type="non-terminal residue" evidence="2">
    <location>
        <position position="64"/>
    </location>
</feature>
<organism evidence="2 3">
    <name type="scientific">Methylopila musalis</name>
    <dbReference type="NCBI Taxonomy" id="1134781"/>
    <lineage>
        <taxon>Bacteria</taxon>
        <taxon>Pseudomonadati</taxon>
        <taxon>Pseudomonadota</taxon>
        <taxon>Alphaproteobacteria</taxon>
        <taxon>Hyphomicrobiales</taxon>
        <taxon>Methylopilaceae</taxon>
        <taxon>Methylopila</taxon>
    </lineage>
</organism>
<dbReference type="CDD" id="cd00158">
    <property type="entry name" value="RHOD"/>
    <property type="match status" value="1"/>
</dbReference>
<dbReference type="Pfam" id="PF00581">
    <property type="entry name" value="Rhodanese"/>
    <property type="match status" value="1"/>
</dbReference>
<dbReference type="EMBL" id="JBHTMX010000333">
    <property type="protein sequence ID" value="MFD1333776.1"/>
    <property type="molecule type" value="Genomic_DNA"/>
</dbReference>
<sequence>MSFGTVDPGAYLAKSARDPRAALIDVRSPAEFAGAHATGARNAPLDGLDAAALQAHGVAPGDPV</sequence>
<evidence type="ECO:0000259" key="1">
    <source>
        <dbReference type="PROSITE" id="PS50206"/>
    </source>
</evidence>
<evidence type="ECO:0000313" key="3">
    <source>
        <dbReference type="Proteomes" id="UP001597171"/>
    </source>
</evidence>
<comment type="caution">
    <text evidence="2">The sequence shown here is derived from an EMBL/GenBank/DDBJ whole genome shotgun (WGS) entry which is preliminary data.</text>
</comment>
<proteinExistence type="predicted"/>
<accession>A0ABW3ZBQ8</accession>
<reference evidence="3" key="1">
    <citation type="journal article" date="2019" name="Int. J. Syst. Evol. Microbiol.">
        <title>The Global Catalogue of Microorganisms (GCM) 10K type strain sequencing project: providing services to taxonomists for standard genome sequencing and annotation.</title>
        <authorList>
            <consortium name="The Broad Institute Genomics Platform"/>
            <consortium name="The Broad Institute Genome Sequencing Center for Infectious Disease"/>
            <person name="Wu L."/>
            <person name="Ma J."/>
        </authorList>
    </citation>
    <scope>NUCLEOTIDE SEQUENCE [LARGE SCALE GENOMIC DNA]</scope>
    <source>
        <strain evidence="3">CCUG 61696</strain>
    </source>
</reference>